<dbReference type="Proteomes" id="UP000285430">
    <property type="component" value="Unassembled WGS sequence"/>
</dbReference>
<reference evidence="6 7" key="1">
    <citation type="submission" date="2018-08" db="EMBL/GenBank/DDBJ databases">
        <title>Aphanomyces genome sequencing and annotation.</title>
        <authorList>
            <person name="Minardi D."/>
            <person name="Oidtmann B."/>
            <person name="Van Der Giezen M."/>
            <person name="Studholme D.J."/>
        </authorList>
    </citation>
    <scope>NUCLEOTIDE SEQUENCE [LARGE SCALE GENOMIC DNA]</scope>
    <source>
        <strain evidence="5 6">Da</strain>
        <strain evidence="4 7">Sv</strain>
    </source>
</reference>
<evidence type="ECO:0000313" key="6">
    <source>
        <dbReference type="Proteomes" id="UP000285430"/>
    </source>
</evidence>
<feature type="compositionally biased region" description="Pro residues" evidence="1">
    <location>
        <begin position="249"/>
        <end position="321"/>
    </location>
</feature>
<feature type="compositionally biased region" description="Pro residues" evidence="1">
    <location>
        <begin position="201"/>
        <end position="212"/>
    </location>
</feature>
<dbReference type="AlphaFoldDB" id="A0A3R6XGS1"/>
<evidence type="ECO:0000313" key="5">
    <source>
        <dbReference type="EMBL" id="RHZ30803.1"/>
    </source>
</evidence>
<dbReference type="Pfam" id="PF00188">
    <property type="entry name" value="CAP"/>
    <property type="match status" value="1"/>
</dbReference>
<proteinExistence type="predicted"/>
<dbReference type="SMART" id="SM00198">
    <property type="entry name" value="SCP"/>
    <property type="match status" value="1"/>
</dbReference>
<organism evidence="4 7">
    <name type="scientific">Aphanomyces astaci</name>
    <name type="common">Crayfish plague agent</name>
    <dbReference type="NCBI Taxonomy" id="112090"/>
    <lineage>
        <taxon>Eukaryota</taxon>
        <taxon>Sar</taxon>
        <taxon>Stramenopiles</taxon>
        <taxon>Oomycota</taxon>
        <taxon>Saprolegniomycetes</taxon>
        <taxon>Saprolegniales</taxon>
        <taxon>Verrucalvaceae</taxon>
        <taxon>Aphanomyces</taxon>
    </lineage>
</organism>
<name>A0A3R6XGS1_APHAT</name>
<accession>A0A3R6XGS1</accession>
<sequence>MATHDPQSTTSVDAFRNSAMVIMEESDAKDTNAYIVAFQRRRKMRIVAIATGALLVLGVAAAVVVATDSTADNASTSSGRDRLPLNAAGGNNGGGSQSPSTTTVDDTFVGGPEIYFTHTTLSPGSPSNVHGGSTTSSGKHSDVDGGSTASSNHGKNPGSVHHHSTSKLPLNGNSTGSNNAVNGSRPCPSITAVDNSIATTSPPPSYGAPTRPPEITVSPSDPPTTPCPQPIVTSAPTPPPQYPTHAPRPTSPPATYPPTAAPSNPPTAAPTNPPTPPPTPPPVQPTSSPTRPPVQPTSSPTRPPVQPTPPPTRPPVQPTPPLSGSDLKAQIVHQTSVIRAGYGLGPVTWNDDLAKKMQAWADSCPQKTGGGHGGPPGNQNLASFIVCGNNCMHEPGPAQTWWDSEEELWDYDANKSRDGNWMTTGHFQNSLDPGVNEIACGWSTCFNPIANQDDSLVWCNYIGGTNGRIPRPIISKAEIKARIIK</sequence>
<keyword evidence="2" id="KW-0472">Membrane</keyword>
<dbReference type="CDD" id="cd05380">
    <property type="entry name" value="CAP_euk"/>
    <property type="match status" value="1"/>
</dbReference>
<dbReference type="VEuPathDB" id="FungiDB:H257_04667"/>
<dbReference type="Proteomes" id="UP000285712">
    <property type="component" value="Unassembled WGS sequence"/>
</dbReference>
<evidence type="ECO:0000259" key="3">
    <source>
        <dbReference type="SMART" id="SM00198"/>
    </source>
</evidence>
<keyword evidence="2" id="KW-1133">Transmembrane helix</keyword>
<evidence type="ECO:0000313" key="4">
    <source>
        <dbReference type="EMBL" id="RHY81292.1"/>
    </source>
</evidence>
<dbReference type="EMBL" id="QUTH01001365">
    <property type="protein sequence ID" value="RHZ30803.1"/>
    <property type="molecule type" value="Genomic_DNA"/>
</dbReference>
<gene>
    <name evidence="4" type="ORF">DYB35_009892</name>
    <name evidence="5" type="ORF">DYB37_003800</name>
</gene>
<feature type="compositionally biased region" description="Polar residues" evidence="1">
    <location>
        <begin position="166"/>
        <end position="182"/>
    </location>
</feature>
<keyword evidence="2" id="KW-0812">Transmembrane</keyword>
<dbReference type="Gene3D" id="3.40.33.10">
    <property type="entry name" value="CAP"/>
    <property type="match status" value="1"/>
</dbReference>
<feature type="transmembrane region" description="Helical" evidence="2">
    <location>
        <begin position="46"/>
        <end position="66"/>
    </location>
</feature>
<dbReference type="SUPFAM" id="SSF55797">
    <property type="entry name" value="PR-1-like"/>
    <property type="match status" value="1"/>
</dbReference>
<evidence type="ECO:0000256" key="1">
    <source>
        <dbReference type="SAM" id="MobiDB-lite"/>
    </source>
</evidence>
<feature type="domain" description="SCP" evidence="3">
    <location>
        <begin position="326"/>
        <end position="467"/>
    </location>
</feature>
<dbReference type="PRINTS" id="PR01217">
    <property type="entry name" value="PRICHEXTENSN"/>
</dbReference>
<feature type="compositionally biased region" description="Polar residues" evidence="1">
    <location>
        <begin position="117"/>
        <end position="130"/>
    </location>
</feature>
<evidence type="ECO:0000313" key="7">
    <source>
        <dbReference type="Proteomes" id="UP000285712"/>
    </source>
</evidence>
<dbReference type="EMBL" id="QUTG01008207">
    <property type="protein sequence ID" value="RHY81292.1"/>
    <property type="molecule type" value="Genomic_DNA"/>
</dbReference>
<protein>
    <recommendedName>
        <fullName evidence="3">SCP domain-containing protein</fullName>
    </recommendedName>
</protein>
<dbReference type="InterPro" id="IPR035940">
    <property type="entry name" value="CAP_sf"/>
</dbReference>
<comment type="caution">
    <text evidence="4">The sequence shown here is derived from an EMBL/GenBank/DDBJ whole genome shotgun (WGS) entry which is preliminary data.</text>
</comment>
<dbReference type="InterPro" id="IPR014044">
    <property type="entry name" value="CAP_dom"/>
</dbReference>
<evidence type="ECO:0000256" key="2">
    <source>
        <dbReference type="SAM" id="Phobius"/>
    </source>
</evidence>
<feature type="compositionally biased region" description="Pro residues" evidence="1">
    <location>
        <begin position="220"/>
        <end position="229"/>
    </location>
</feature>
<feature type="region of interest" description="Disordered" evidence="1">
    <location>
        <begin position="71"/>
        <end position="325"/>
    </location>
</feature>